<feature type="DNA-binding region" description="Homeobox" evidence="5">
    <location>
        <begin position="132"/>
        <end position="191"/>
    </location>
</feature>
<protein>
    <submittedName>
        <fullName evidence="9">GS homeobox beta</fullName>
    </submittedName>
</protein>
<evidence type="ECO:0000256" key="7">
    <source>
        <dbReference type="SAM" id="MobiDB-lite"/>
    </source>
</evidence>
<dbReference type="SUPFAM" id="SSF46689">
    <property type="entry name" value="Homeodomain-like"/>
    <property type="match status" value="1"/>
</dbReference>
<evidence type="ECO:0000256" key="1">
    <source>
        <dbReference type="ARBA" id="ARBA00004123"/>
    </source>
</evidence>
<gene>
    <name evidence="9" type="primary">Gsx-beta</name>
</gene>
<dbReference type="GO" id="GO:0000981">
    <property type="term" value="F:DNA-binding transcription factor activity, RNA polymerase II-specific"/>
    <property type="evidence" value="ECO:0007669"/>
    <property type="project" value="InterPro"/>
</dbReference>
<dbReference type="InterPro" id="IPR020479">
    <property type="entry name" value="HD_metazoa"/>
</dbReference>
<evidence type="ECO:0000256" key="6">
    <source>
        <dbReference type="RuleBase" id="RU000682"/>
    </source>
</evidence>
<evidence type="ECO:0000256" key="2">
    <source>
        <dbReference type="ARBA" id="ARBA00023125"/>
    </source>
</evidence>
<proteinExistence type="evidence at transcript level"/>
<evidence type="ECO:0000313" key="9">
    <source>
        <dbReference type="EMBL" id="AST11856.1"/>
    </source>
</evidence>
<accession>A0A223FRE8</accession>
<dbReference type="PROSITE" id="PS00027">
    <property type="entry name" value="HOMEOBOX_1"/>
    <property type="match status" value="1"/>
</dbReference>
<dbReference type="EMBL" id="KY563330">
    <property type="protein sequence ID" value="AST11856.1"/>
    <property type="molecule type" value="mRNA"/>
</dbReference>
<feature type="domain" description="Homeobox" evidence="8">
    <location>
        <begin position="130"/>
        <end position="190"/>
    </location>
</feature>
<feature type="region of interest" description="Disordered" evidence="7">
    <location>
        <begin position="1"/>
        <end position="42"/>
    </location>
</feature>
<dbReference type="InterPro" id="IPR009057">
    <property type="entry name" value="Homeodomain-like_sf"/>
</dbReference>
<dbReference type="Gene3D" id="1.10.10.60">
    <property type="entry name" value="Homeodomain-like"/>
    <property type="match status" value="1"/>
</dbReference>
<dbReference type="GO" id="GO:0005634">
    <property type="term" value="C:nucleus"/>
    <property type="evidence" value="ECO:0007669"/>
    <property type="project" value="UniProtKB-SubCell"/>
</dbReference>
<dbReference type="GO" id="GO:0003677">
    <property type="term" value="F:DNA binding"/>
    <property type="evidence" value="ECO:0007669"/>
    <property type="project" value="UniProtKB-UniRule"/>
</dbReference>
<reference evidence="9" key="1">
    <citation type="journal article" date="2017" name="Proc. Natl. Acad. Sci. U.S.A.">
        <title>Lampreys, the jawless vertebrates, contain only two ParaHox gene clusters.</title>
        <authorList>
            <person name="Zhang H."/>
            <person name="Ravi V."/>
            <person name="Tay B.H."/>
            <person name="Tohari S."/>
            <person name="Pillai N.E."/>
            <person name="Prasad A."/>
            <person name="Lin Q."/>
            <person name="Brenner S."/>
            <person name="Venkatesh B."/>
        </authorList>
    </citation>
    <scope>NUCLEOTIDE SEQUENCE</scope>
</reference>
<dbReference type="InterPro" id="IPR001356">
    <property type="entry name" value="HD"/>
</dbReference>
<evidence type="ECO:0000256" key="3">
    <source>
        <dbReference type="ARBA" id="ARBA00023155"/>
    </source>
</evidence>
<feature type="region of interest" description="Disordered" evidence="7">
    <location>
        <begin position="184"/>
        <end position="217"/>
    </location>
</feature>
<dbReference type="CDD" id="cd00086">
    <property type="entry name" value="homeodomain"/>
    <property type="match status" value="1"/>
</dbReference>
<feature type="compositionally biased region" description="Low complexity" evidence="7">
    <location>
        <begin position="25"/>
        <end position="42"/>
    </location>
</feature>
<keyword evidence="2 5" id="KW-0238">DNA-binding</keyword>
<sequence>MQLAFTVDSLINDSPTDKKDDRRASPSPSTAAATSTTTTTTTTAEAGLMATLPDRRAAVALREGTLQATGSPFPSQAACLCVLCAAWPTSLGHVWLHRAGPGQLITGAAGAALAAPTYELSSSQPHVATGAGKRARTAFSSGQLLALEREFSASRYLSRLRRIHVAARLRLSEKQVKIWFQNRRVKQKKSETPSSSSTLCSSSSSSPSSPSSQSSHVELPASCHCECKNHVDAEAAARP</sequence>
<dbReference type="SMART" id="SM00389">
    <property type="entry name" value="HOX"/>
    <property type="match status" value="1"/>
</dbReference>
<comment type="subcellular location">
    <subcellularLocation>
        <location evidence="1 5 6">Nucleus</location>
    </subcellularLocation>
</comment>
<feature type="compositionally biased region" description="Basic and acidic residues" evidence="7">
    <location>
        <begin position="15"/>
        <end position="24"/>
    </location>
</feature>
<organism evidence="9">
    <name type="scientific">Lethenteron camtschaticum</name>
    <name type="common">Japanese lamprey</name>
    <name type="synonym">Lampetra japonica</name>
    <dbReference type="NCBI Taxonomy" id="980415"/>
    <lineage>
        <taxon>Eukaryota</taxon>
        <taxon>Metazoa</taxon>
        <taxon>Chordata</taxon>
        <taxon>Craniata</taxon>
        <taxon>Vertebrata</taxon>
        <taxon>Cyclostomata</taxon>
        <taxon>Hyperoartia</taxon>
        <taxon>Petromyzontiformes</taxon>
        <taxon>Petromyzontidae</taxon>
        <taxon>Lethenteron</taxon>
    </lineage>
</organism>
<dbReference type="Pfam" id="PF00046">
    <property type="entry name" value="Homeodomain"/>
    <property type="match status" value="1"/>
</dbReference>
<dbReference type="InterPro" id="IPR017970">
    <property type="entry name" value="Homeobox_CS"/>
</dbReference>
<name>A0A223FRE8_LETCA</name>
<dbReference type="PANTHER" id="PTHR24333">
    <property type="entry name" value="HOMEO BOX HB9 LIKE A-RELATED"/>
    <property type="match status" value="1"/>
</dbReference>
<evidence type="ECO:0000256" key="4">
    <source>
        <dbReference type="ARBA" id="ARBA00023242"/>
    </source>
</evidence>
<feature type="compositionally biased region" description="Low complexity" evidence="7">
    <location>
        <begin position="192"/>
        <end position="215"/>
    </location>
</feature>
<dbReference type="PRINTS" id="PR00024">
    <property type="entry name" value="HOMEOBOX"/>
</dbReference>
<dbReference type="InterPro" id="IPR050848">
    <property type="entry name" value="Homeobox_TF"/>
</dbReference>
<evidence type="ECO:0000256" key="5">
    <source>
        <dbReference type="PROSITE-ProRule" id="PRU00108"/>
    </source>
</evidence>
<dbReference type="PROSITE" id="PS50071">
    <property type="entry name" value="HOMEOBOX_2"/>
    <property type="match status" value="1"/>
</dbReference>
<keyword evidence="3 5" id="KW-0371">Homeobox</keyword>
<dbReference type="AlphaFoldDB" id="A0A223FRE8"/>
<keyword evidence="4 5" id="KW-0539">Nucleus</keyword>
<dbReference type="PANTHER" id="PTHR24333:SF8">
    <property type="entry name" value="HOMEOBOX PROTEIN CEH-62"/>
    <property type="match status" value="1"/>
</dbReference>
<evidence type="ECO:0000259" key="8">
    <source>
        <dbReference type="PROSITE" id="PS50071"/>
    </source>
</evidence>